<evidence type="ECO:0000256" key="1">
    <source>
        <dbReference type="SAM" id="Coils"/>
    </source>
</evidence>
<dbReference type="PaxDb" id="2903-EOD31820"/>
<dbReference type="EnsemblProtists" id="EOD31820">
    <property type="protein sequence ID" value="EOD31820"/>
    <property type="gene ID" value="EMIHUDRAFT_123030"/>
</dbReference>
<feature type="compositionally biased region" description="Pro residues" evidence="2">
    <location>
        <begin position="158"/>
        <end position="173"/>
    </location>
</feature>
<evidence type="ECO:0000313" key="3">
    <source>
        <dbReference type="EnsemblProtists" id="EOD31820"/>
    </source>
</evidence>
<dbReference type="KEGG" id="ehx:EMIHUDRAFT_123030"/>
<feature type="coiled-coil region" evidence="1">
    <location>
        <begin position="48"/>
        <end position="103"/>
    </location>
</feature>
<reference evidence="4" key="1">
    <citation type="journal article" date="2013" name="Nature">
        <title>Pan genome of the phytoplankton Emiliania underpins its global distribution.</title>
        <authorList>
            <person name="Read B.A."/>
            <person name="Kegel J."/>
            <person name="Klute M.J."/>
            <person name="Kuo A."/>
            <person name="Lefebvre S.C."/>
            <person name="Maumus F."/>
            <person name="Mayer C."/>
            <person name="Miller J."/>
            <person name="Monier A."/>
            <person name="Salamov A."/>
            <person name="Young J."/>
            <person name="Aguilar M."/>
            <person name="Claverie J.M."/>
            <person name="Frickenhaus S."/>
            <person name="Gonzalez K."/>
            <person name="Herman E.K."/>
            <person name="Lin Y.C."/>
            <person name="Napier J."/>
            <person name="Ogata H."/>
            <person name="Sarno A.F."/>
            <person name="Shmutz J."/>
            <person name="Schroeder D."/>
            <person name="de Vargas C."/>
            <person name="Verret F."/>
            <person name="von Dassow P."/>
            <person name="Valentin K."/>
            <person name="Van de Peer Y."/>
            <person name="Wheeler G."/>
            <person name="Dacks J.B."/>
            <person name="Delwiche C.F."/>
            <person name="Dyhrman S.T."/>
            <person name="Glockner G."/>
            <person name="John U."/>
            <person name="Richards T."/>
            <person name="Worden A.Z."/>
            <person name="Zhang X."/>
            <person name="Grigoriev I.V."/>
            <person name="Allen A.E."/>
            <person name="Bidle K."/>
            <person name="Borodovsky M."/>
            <person name="Bowler C."/>
            <person name="Brownlee C."/>
            <person name="Cock J.M."/>
            <person name="Elias M."/>
            <person name="Gladyshev V.N."/>
            <person name="Groth M."/>
            <person name="Guda C."/>
            <person name="Hadaegh A."/>
            <person name="Iglesias-Rodriguez M.D."/>
            <person name="Jenkins J."/>
            <person name="Jones B.M."/>
            <person name="Lawson T."/>
            <person name="Leese F."/>
            <person name="Lindquist E."/>
            <person name="Lobanov A."/>
            <person name="Lomsadze A."/>
            <person name="Malik S.B."/>
            <person name="Marsh M.E."/>
            <person name="Mackinder L."/>
            <person name="Mock T."/>
            <person name="Mueller-Roeber B."/>
            <person name="Pagarete A."/>
            <person name="Parker M."/>
            <person name="Probert I."/>
            <person name="Quesneville H."/>
            <person name="Raines C."/>
            <person name="Rensing S.A."/>
            <person name="Riano-Pachon D.M."/>
            <person name="Richier S."/>
            <person name="Rokitta S."/>
            <person name="Shiraiwa Y."/>
            <person name="Soanes D.M."/>
            <person name="van der Giezen M."/>
            <person name="Wahlund T.M."/>
            <person name="Williams B."/>
            <person name="Wilson W."/>
            <person name="Wolfe G."/>
            <person name="Wurch L.L."/>
        </authorList>
    </citation>
    <scope>NUCLEOTIDE SEQUENCE</scope>
</reference>
<dbReference type="GeneID" id="17277095"/>
<evidence type="ECO:0000256" key="2">
    <source>
        <dbReference type="SAM" id="MobiDB-lite"/>
    </source>
</evidence>
<protein>
    <submittedName>
        <fullName evidence="3">Uncharacterized protein</fullName>
    </submittedName>
</protein>
<keyword evidence="1" id="KW-0175">Coiled coil</keyword>
<feature type="region of interest" description="Disordered" evidence="2">
    <location>
        <begin position="139"/>
        <end position="194"/>
    </location>
</feature>
<organism evidence="3 4">
    <name type="scientific">Emiliania huxleyi (strain CCMP1516)</name>
    <dbReference type="NCBI Taxonomy" id="280463"/>
    <lineage>
        <taxon>Eukaryota</taxon>
        <taxon>Haptista</taxon>
        <taxon>Haptophyta</taxon>
        <taxon>Prymnesiophyceae</taxon>
        <taxon>Isochrysidales</taxon>
        <taxon>Noelaerhabdaceae</taxon>
        <taxon>Emiliania</taxon>
    </lineage>
</organism>
<feature type="compositionally biased region" description="Low complexity" evidence="2">
    <location>
        <begin position="174"/>
        <end position="185"/>
    </location>
</feature>
<feature type="compositionally biased region" description="Low complexity" evidence="2">
    <location>
        <begin position="141"/>
        <end position="157"/>
    </location>
</feature>
<feature type="region of interest" description="Disordered" evidence="2">
    <location>
        <begin position="25"/>
        <end position="47"/>
    </location>
</feature>
<proteinExistence type="predicted"/>
<name>A0A0D3K7T5_EMIH1</name>
<dbReference type="RefSeq" id="XP_005784249.1">
    <property type="nucleotide sequence ID" value="XM_005784192.1"/>
</dbReference>
<accession>A0A0D3K7T5</accession>
<evidence type="ECO:0000313" key="4">
    <source>
        <dbReference type="Proteomes" id="UP000013827"/>
    </source>
</evidence>
<reference evidence="3" key="2">
    <citation type="submission" date="2024-10" db="UniProtKB">
        <authorList>
            <consortium name="EnsemblProtists"/>
        </authorList>
    </citation>
    <scope>IDENTIFICATION</scope>
</reference>
<dbReference type="HOGENOM" id="CLU_1405877_0_0_1"/>
<dbReference type="Proteomes" id="UP000013827">
    <property type="component" value="Unassembled WGS sequence"/>
</dbReference>
<keyword evidence="4" id="KW-1185">Reference proteome</keyword>
<dbReference type="AlphaFoldDB" id="A0A0D3K7T5"/>
<sequence>MRVYDENAAPTNVVAAEAPAPARKIRRRRKSGVGSLKFAGDADPADREASLTEELEAAHDEIRQLQFNLANAEEDNLTLLRLNSELEAQLADAGKLAAEQLERILALEAAERSATRAELARQGRAAALHDSLIDLDAVGSAAEQDTTAQDAAAQDAAAPPPPPAEAPPPPPPAAAAEAPEAPLATYGGGSYASV</sequence>